<organism evidence="1 2">
    <name type="scientific">Ectobacillus funiculus</name>
    <dbReference type="NCBI Taxonomy" id="137993"/>
    <lineage>
        <taxon>Bacteria</taxon>
        <taxon>Bacillati</taxon>
        <taxon>Bacillota</taxon>
        <taxon>Bacilli</taxon>
        <taxon>Bacillales</taxon>
        <taxon>Bacillaceae</taxon>
        <taxon>Ectobacillus</taxon>
    </lineage>
</organism>
<dbReference type="PANTHER" id="PTHR41263">
    <property type="entry name" value="ASPARTYL-PHOSPHATE PHOSPHATASE YISI"/>
    <property type="match status" value="1"/>
</dbReference>
<dbReference type="Pfam" id="PF09388">
    <property type="entry name" value="SpoOE-like"/>
    <property type="match status" value="1"/>
</dbReference>
<name>A0ABV5WE90_9BACI</name>
<gene>
    <name evidence="1" type="ORF">ACFFMS_10695</name>
</gene>
<proteinExistence type="predicted"/>
<dbReference type="EMBL" id="JBHMAF010000049">
    <property type="protein sequence ID" value="MFB9758929.1"/>
    <property type="molecule type" value="Genomic_DNA"/>
</dbReference>
<dbReference type="InterPro" id="IPR018540">
    <property type="entry name" value="Spo0E-like"/>
</dbReference>
<dbReference type="Gene3D" id="4.10.280.10">
    <property type="entry name" value="Helix-loop-helix DNA-binding domain"/>
    <property type="match status" value="1"/>
</dbReference>
<reference evidence="1 2" key="1">
    <citation type="submission" date="2024-09" db="EMBL/GenBank/DDBJ databases">
        <authorList>
            <person name="Sun Q."/>
            <person name="Mori K."/>
        </authorList>
    </citation>
    <scope>NUCLEOTIDE SEQUENCE [LARGE SCALE GENOMIC DNA]</scope>
    <source>
        <strain evidence="1 2">JCM 11201</strain>
    </source>
</reference>
<sequence length="64" mass="7627">MKYNSSVLLEKIEEKRVYMIETALKYGFTAVETVRVSQELDALIDVYQMLLHTKEKKEKYCLHQ</sequence>
<dbReference type="InterPro" id="IPR037208">
    <property type="entry name" value="Spo0E-like_sf"/>
</dbReference>
<protein>
    <submittedName>
        <fullName evidence="1">Spo0E family sporulation regulatory protein-aspartic acid phosphatase</fullName>
    </submittedName>
</protein>
<keyword evidence="2" id="KW-1185">Reference proteome</keyword>
<evidence type="ECO:0000313" key="1">
    <source>
        <dbReference type="EMBL" id="MFB9758929.1"/>
    </source>
</evidence>
<dbReference type="PANTHER" id="PTHR41263:SF1">
    <property type="entry name" value="ASPARTYL-PHOSPHATE PHOSPHATASE YISI"/>
    <property type="match status" value="1"/>
</dbReference>
<dbReference type="InterPro" id="IPR053028">
    <property type="entry name" value="Spo0E-like_phosphatase"/>
</dbReference>
<accession>A0ABV5WE90</accession>
<dbReference type="RefSeq" id="WP_379949214.1">
    <property type="nucleotide sequence ID" value="NZ_JAPCYI010000001.1"/>
</dbReference>
<evidence type="ECO:0000313" key="2">
    <source>
        <dbReference type="Proteomes" id="UP001589609"/>
    </source>
</evidence>
<dbReference type="Proteomes" id="UP001589609">
    <property type="component" value="Unassembled WGS sequence"/>
</dbReference>
<dbReference type="SUPFAM" id="SSF140500">
    <property type="entry name" value="BAS1536-like"/>
    <property type="match status" value="1"/>
</dbReference>
<comment type="caution">
    <text evidence="1">The sequence shown here is derived from an EMBL/GenBank/DDBJ whole genome shotgun (WGS) entry which is preliminary data.</text>
</comment>
<dbReference type="InterPro" id="IPR036638">
    <property type="entry name" value="HLH_DNA-bd_sf"/>
</dbReference>